<dbReference type="Pfam" id="PF10433">
    <property type="entry name" value="Beta-prop_RSE1_1st"/>
    <property type="match status" value="1"/>
</dbReference>
<comment type="caution">
    <text evidence="2">The sequence shown here is derived from an EMBL/GenBank/DDBJ whole genome shotgun (WGS) entry which is preliminary data.</text>
</comment>
<dbReference type="GeneID" id="30019703"/>
<feature type="domain" description="RSE1/DDB1/CPSF1 first beta-propeller" evidence="1">
    <location>
        <begin position="58"/>
        <end position="441"/>
    </location>
</feature>
<dbReference type="Proteomes" id="UP000076744">
    <property type="component" value="Unassembled WGS sequence"/>
</dbReference>
<dbReference type="EMBL" id="AZHB01000006">
    <property type="protein sequence ID" value="OAA69036.1"/>
    <property type="molecule type" value="Genomic_DNA"/>
</dbReference>
<proteinExistence type="predicted"/>
<evidence type="ECO:0000259" key="1">
    <source>
        <dbReference type="Pfam" id="PF10433"/>
    </source>
</evidence>
<evidence type="ECO:0000313" key="2">
    <source>
        <dbReference type="EMBL" id="OAA69036.1"/>
    </source>
</evidence>
<accession>A0A168AQ39</accession>
<sequence>MAFQTNVLRNGQWVTETVNLQDALGASSSDKPRSDPSLPEAPTLGLITRTVVESPVTRWILPLSIRSSKHQDIAFIGDHFVQISELGNDGQIHQVLRKNGFGPRIRNAAVLGVYSDSGIMNGAVAVDVKSEHSGLRQSRQPAAQWHDSSTSHAGLPPQVLVLILENGDAVFLFLRTRPDSTLEFVVSKHKLPRLIPYIGYHLAVDPSSRYMTASSPEGILIVYELLSWHDLNSRYVKDGTFSPIRRIHFRTVQGLIHNMDFLFPRPEDDYLIILLLIVIRRERANAEPVSRMLTYDWELGDDIKTVFQEEKTGNRLPAEHRMPILLIPLKFKTAFFAVSKYGIGVVKNALSGSPEYERLGSDMPKQTKFHNGKGEPLWTAWTRPARTQMEKNSSEFISGLGHEGDRIYGLYEWLYVKDGRTFSFILVTTKDGRLLIVSLKECEVMTEEGPVRRLKYWTRYKKWVSGPVSSIIGDADGLVFCVDRTLHWEVLDLAEKKLKPMKEYQLDSPAVQLKIVDGKVYALTLTNSLEIIDHRAGTGTAMALVHTDQVARRTIHMLDIGGNVEGSEAGPITLLADYKNGFAGKLEPATMGGCEPTRTVWRVA</sequence>
<organism evidence="2 3">
    <name type="scientific">Cordyceps fumosorosea (strain ARSEF 2679)</name>
    <name type="common">Isaria fumosorosea</name>
    <dbReference type="NCBI Taxonomy" id="1081104"/>
    <lineage>
        <taxon>Eukaryota</taxon>
        <taxon>Fungi</taxon>
        <taxon>Dikarya</taxon>
        <taxon>Ascomycota</taxon>
        <taxon>Pezizomycotina</taxon>
        <taxon>Sordariomycetes</taxon>
        <taxon>Hypocreomycetidae</taxon>
        <taxon>Hypocreales</taxon>
        <taxon>Cordycipitaceae</taxon>
        <taxon>Cordyceps</taxon>
    </lineage>
</organism>
<dbReference type="AlphaFoldDB" id="A0A168AQ39"/>
<dbReference type="InterPro" id="IPR018846">
    <property type="entry name" value="Beta-prop_RSE1/DDB1/CPSF1_1st"/>
</dbReference>
<evidence type="ECO:0000313" key="3">
    <source>
        <dbReference type="Proteomes" id="UP000076744"/>
    </source>
</evidence>
<name>A0A168AQ39_CORFA</name>
<dbReference type="RefSeq" id="XP_018705906.1">
    <property type="nucleotide sequence ID" value="XM_018847017.1"/>
</dbReference>
<reference evidence="2 3" key="1">
    <citation type="journal article" date="2016" name="Genome Biol. Evol.">
        <title>Divergent and convergent evolution of fungal pathogenicity.</title>
        <authorList>
            <person name="Shang Y."/>
            <person name="Xiao G."/>
            <person name="Zheng P."/>
            <person name="Cen K."/>
            <person name="Zhan S."/>
            <person name="Wang C."/>
        </authorList>
    </citation>
    <scope>NUCLEOTIDE SEQUENCE [LARGE SCALE GENOMIC DNA]</scope>
    <source>
        <strain evidence="2 3">ARSEF 2679</strain>
    </source>
</reference>
<dbReference type="STRING" id="1081104.A0A168AQ39"/>
<keyword evidence="3" id="KW-1185">Reference proteome</keyword>
<dbReference type="OrthoDB" id="20774at2759"/>
<gene>
    <name evidence="2" type="ORF">ISF_03411</name>
</gene>
<protein>
    <submittedName>
        <fullName evidence="2">Thermotolerance protein</fullName>
    </submittedName>
</protein>